<reference evidence="2" key="1">
    <citation type="submission" date="2020-03" db="EMBL/GenBank/DDBJ databases">
        <title>The deep terrestrial virosphere.</title>
        <authorList>
            <person name="Holmfeldt K."/>
            <person name="Nilsson E."/>
            <person name="Simone D."/>
            <person name="Lopez-Fernandez M."/>
            <person name="Wu X."/>
            <person name="de Brujin I."/>
            <person name="Lundin D."/>
            <person name="Andersson A."/>
            <person name="Bertilsson S."/>
            <person name="Dopson M."/>
        </authorList>
    </citation>
    <scope>NUCLEOTIDE SEQUENCE</scope>
    <source>
        <strain evidence="2">MM415A00305</strain>
        <strain evidence="3">MM415B03090</strain>
    </source>
</reference>
<name>A0A6M3KP65_9ZZZZ</name>
<evidence type="ECO:0000313" key="3">
    <source>
        <dbReference type="EMBL" id="QJA86942.1"/>
    </source>
</evidence>
<dbReference type="Pfam" id="PF00535">
    <property type="entry name" value="Glycos_transf_2"/>
    <property type="match status" value="1"/>
</dbReference>
<dbReference type="PANTHER" id="PTHR43630">
    <property type="entry name" value="POLY-BETA-1,6-N-ACETYL-D-GLUCOSAMINE SYNTHASE"/>
    <property type="match status" value="1"/>
</dbReference>
<dbReference type="InterPro" id="IPR001173">
    <property type="entry name" value="Glyco_trans_2-like"/>
</dbReference>
<keyword evidence="2" id="KW-0808">Transferase</keyword>
<feature type="domain" description="Glycosyltransferase 2-like" evidence="1">
    <location>
        <begin position="11"/>
        <end position="119"/>
    </location>
</feature>
<sequence length="216" mass="24606">MRESITGVFFVRNDKDRLRTLIETVRPHLGPRGEVIVVDQSSDDGSYEVACELADRTIKRTRKGYPDPDRNYGYAQAKNDWVFTCDTDELPDEKLLTVLPKLADKSHGVRVYWLRRQNLVDGVDIFPILKEDWQPRLFVKGALQYSDQMHTHPQIDGPLQMWVDTGCIVHNRTMAQIEGASKNRALAGDPQMQAKEAQFKQAVKSFLETGTVMEGV</sequence>
<proteinExistence type="predicted"/>
<dbReference type="Gene3D" id="3.90.550.10">
    <property type="entry name" value="Spore Coat Polysaccharide Biosynthesis Protein SpsA, Chain A"/>
    <property type="match status" value="1"/>
</dbReference>
<dbReference type="InterPro" id="IPR029044">
    <property type="entry name" value="Nucleotide-diphossugar_trans"/>
</dbReference>
<gene>
    <name evidence="2" type="ORF">MM415A00305_0023</name>
    <name evidence="3" type="ORF">MM415B03090_0008</name>
</gene>
<accession>A0A6M3KP65</accession>
<dbReference type="PANTHER" id="PTHR43630:SF2">
    <property type="entry name" value="GLYCOSYLTRANSFERASE"/>
    <property type="match status" value="1"/>
</dbReference>
<protein>
    <submittedName>
        <fullName evidence="2">Putative glycosyltransferase</fullName>
    </submittedName>
</protein>
<dbReference type="EMBL" id="MT142506">
    <property type="protein sequence ID" value="QJA83225.1"/>
    <property type="molecule type" value="Genomic_DNA"/>
</dbReference>
<dbReference type="AlphaFoldDB" id="A0A6M3KP65"/>
<evidence type="ECO:0000313" key="2">
    <source>
        <dbReference type="EMBL" id="QJA83225.1"/>
    </source>
</evidence>
<dbReference type="SUPFAM" id="SSF53448">
    <property type="entry name" value="Nucleotide-diphospho-sugar transferases"/>
    <property type="match status" value="1"/>
</dbReference>
<dbReference type="GO" id="GO:0016740">
    <property type="term" value="F:transferase activity"/>
    <property type="evidence" value="ECO:0007669"/>
    <property type="project" value="UniProtKB-KW"/>
</dbReference>
<dbReference type="EMBL" id="MT142670">
    <property type="protein sequence ID" value="QJA86942.1"/>
    <property type="molecule type" value="Genomic_DNA"/>
</dbReference>
<evidence type="ECO:0000259" key="1">
    <source>
        <dbReference type="Pfam" id="PF00535"/>
    </source>
</evidence>
<organism evidence="2">
    <name type="scientific">viral metagenome</name>
    <dbReference type="NCBI Taxonomy" id="1070528"/>
    <lineage>
        <taxon>unclassified sequences</taxon>
        <taxon>metagenomes</taxon>
        <taxon>organismal metagenomes</taxon>
    </lineage>
</organism>